<dbReference type="EMBL" id="MRZV01000323">
    <property type="protein sequence ID" value="PIK52573.1"/>
    <property type="molecule type" value="Genomic_DNA"/>
</dbReference>
<keyword evidence="4" id="KW-0297">G-protein coupled receptor</keyword>
<dbReference type="PANTHER" id="PTHR45695:SF26">
    <property type="entry name" value="NEUROPEPTIDE CCHAMIDE-1 RECEPTOR"/>
    <property type="match status" value="1"/>
</dbReference>
<evidence type="ECO:0000256" key="7">
    <source>
        <dbReference type="ARBA" id="ARBA00023224"/>
    </source>
</evidence>
<evidence type="ECO:0000313" key="11">
    <source>
        <dbReference type="Proteomes" id="UP000230750"/>
    </source>
</evidence>
<dbReference type="GO" id="GO:0005886">
    <property type="term" value="C:plasma membrane"/>
    <property type="evidence" value="ECO:0007669"/>
    <property type="project" value="TreeGrafter"/>
</dbReference>
<dbReference type="InterPro" id="IPR017452">
    <property type="entry name" value="GPCR_Rhodpsn_7TM"/>
</dbReference>
<feature type="domain" description="G-protein coupled receptors family 1 profile" evidence="9">
    <location>
        <begin position="48"/>
        <end position="137"/>
    </location>
</feature>
<accession>A0A2G8KX33</accession>
<dbReference type="SUPFAM" id="SSF81321">
    <property type="entry name" value="Family A G protein-coupled receptor-like"/>
    <property type="match status" value="1"/>
</dbReference>
<sequence>MTEYPSNFADSSDSEYSWNVSYCKSDVEDLSSFAPIFILGVFVVGVLGNGSLIVISIMHKDMRTPPNLLIINMSLGDLLLFIFVVPDLVFFYLKGGWTSPLYLCKIIKLSQHITQGVSVLTFAALSYDRYEAIARPFSRRHAGWRHAVLVRDTGEIRGSVRGAADRRQSSRNRLAFVILLAAILLPSSGCHTTYTLWSLSSFLKNT</sequence>
<keyword evidence="6 10" id="KW-0675">Receptor</keyword>
<reference evidence="10 11" key="1">
    <citation type="journal article" date="2017" name="PLoS Biol.">
        <title>The sea cucumber genome provides insights into morphological evolution and visceral regeneration.</title>
        <authorList>
            <person name="Zhang X."/>
            <person name="Sun L."/>
            <person name="Yuan J."/>
            <person name="Sun Y."/>
            <person name="Gao Y."/>
            <person name="Zhang L."/>
            <person name="Li S."/>
            <person name="Dai H."/>
            <person name="Hamel J.F."/>
            <person name="Liu C."/>
            <person name="Yu Y."/>
            <person name="Liu S."/>
            <person name="Lin W."/>
            <person name="Guo K."/>
            <person name="Jin S."/>
            <person name="Xu P."/>
            <person name="Storey K.B."/>
            <person name="Huan P."/>
            <person name="Zhang T."/>
            <person name="Zhou Y."/>
            <person name="Zhang J."/>
            <person name="Lin C."/>
            <person name="Li X."/>
            <person name="Xing L."/>
            <person name="Huo D."/>
            <person name="Sun M."/>
            <person name="Wang L."/>
            <person name="Mercier A."/>
            <person name="Li F."/>
            <person name="Yang H."/>
            <person name="Xiang J."/>
        </authorList>
    </citation>
    <scope>NUCLEOTIDE SEQUENCE [LARGE SCALE GENOMIC DNA]</scope>
    <source>
        <strain evidence="10">Shaxun</strain>
        <tissue evidence="10">Muscle</tissue>
    </source>
</reference>
<feature type="transmembrane region" description="Helical" evidence="8">
    <location>
        <begin position="36"/>
        <end position="57"/>
    </location>
</feature>
<dbReference type="PANTHER" id="PTHR45695">
    <property type="entry name" value="LEUCOKININ RECEPTOR-RELATED"/>
    <property type="match status" value="1"/>
</dbReference>
<keyword evidence="7" id="KW-0807">Transducer</keyword>
<comment type="subcellular location">
    <subcellularLocation>
        <location evidence="1">Membrane</location>
        <topology evidence="1">Multi-pass membrane protein</topology>
    </subcellularLocation>
</comment>
<evidence type="ECO:0000313" key="10">
    <source>
        <dbReference type="EMBL" id="PIK52573.1"/>
    </source>
</evidence>
<evidence type="ECO:0000256" key="3">
    <source>
        <dbReference type="ARBA" id="ARBA00022989"/>
    </source>
</evidence>
<evidence type="ECO:0000256" key="4">
    <source>
        <dbReference type="ARBA" id="ARBA00023040"/>
    </source>
</evidence>
<evidence type="ECO:0000256" key="2">
    <source>
        <dbReference type="ARBA" id="ARBA00022692"/>
    </source>
</evidence>
<dbReference type="OrthoDB" id="9996086at2759"/>
<evidence type="ECO:0000256" key="6">
    <source>
        <dbReference type="ARBA" id="ARBA00023170"/>
    </source>
</evidence>
<keyword evidence="2 8" id="KW-0812">Transmembrane</keyword>
<protein>
    <submittedName>
        <fullName evidence="10">Putative neuromedin-B receptor-like</fullName>
    </submittedName>
</protein>
<evidence type="ECO:0000256" key="8">
    <source>
        <dbReference type="SAM" id="Phobius"/>
    </source>
</evidence>
<feature type="transmembrane region" description="Helical" evidence="8">
    <location>
        <begin position="174"/>
        <end position="197"/>
    </location>
</feature>
<dbReference type="PROSITE" id="PS50262">
    <property type="entry name" value="G_PROTEIN_RECEP_F1_2"/>
    <property type="match status" value="1"/>
</dbReference>
<dbReference type="PRINTS" id="PR00237">
    <property type="entry name" value="GPCRRHODOPSN"/>
</dbReference>
<keyword evidence="3 8" id="KW-1133">Transmembrane helix</keyword>
<dbReference type="Proteomes" id="UP000230750">
    <property type="component" value="Unassembled WGS sequence"/>
</dbReference>
<dbReference type="AlphaFoldDB" id="A0A2G8KX33"/>
<dbReference type="Gene3D" id="1.20.1070.10">
    <property type="entry name" value="Rhodopsin 7-helix transmembrane proteins"/>
    <property type="match status" value="1"/>
</dbReference>
<gene>
    <name evidence="10" type="ORF">BSL78_10515</name>
</gene>
<comment type="caution">
    <text evidence="10">The sequence shown here is derived from an EMBL/GenBank/DDBJ whole genome shotgun (WGS) entry which is preliminary data.</text>
</comment>
<name>A0A2G8KX33_STIJA</name>
<keyword evidence="11" id="KW-1185">Reference proteome</keyword>
<proteinExistence type="predicted"/>
<evidence type="ECO:0000256" key="5">
    <source>
        <dbReference type="ARBA" id="ARBA00023136"/>
    </source>
</evidence>
<feature type="transmembrane region" description="Helical" evidence="8">
    <location>
        <begin position="113"/>
        <end position="130"/>
    </location>
</feature>
<organism evidence="10 11">
    <name type="scientific">Stichopus japonicus</name>
    <name type="common">Sea cucumber</name>
    <dbReference type="NCBI Taxonomy" id="307972"/>
    <lineage>
        <taxon>Eukaryota</taxon>
        <taxon>Metazoa</taxon>
        <taxon>Echinodermata</taxon>
        <taxon>Eleutherozoa</taxon>
        <taxon>Echinozoa</taxon>
        <taxon>Holothuroidea</taxon>
        <taxon>Aspidochirotacea</taxon>
        <taxon>Aspidochirotida</taxon>
        <taxon>Stichopodidae</taxon>
        <taxon>Apostichopus</taxon>
    </lineage>
</organism>
<evidence type="ECO:0000259" key="9">
    <source>
        <dbReference type="PROSITE" id="PS50262"/>
    </source>
</evidence>
<evidence type="ECO:0000256" key="1">
    <source>
        <dbReference type="ARBA" id="ARBA00004141"/>
    </source>
</evidence>
<dbReference type="STRING" id="307972.A0A2G8KX33"/>
<dbReference type="GO" id="GO:0008188">
    <property type="term" value="F:neuropeptide receptor activity"/>
    <property type="evidence" value="ECO:0007669"/>
    <property type="project" value="TreeGrafter"/>
</dbReference>
<feature type="transmembrane region" description="Helical" evidence="8">
    <location>
        <begin position="69"/>
        <end position="93"/>
    </location>
</feature>
<dbReference type="Pfam" id="PF00001">
    <property type="entry name" value="7tm_1"/>
    <property type="match status" value="1"/>
</dbReference>
<dbReference type="InterPro" id="IPR000276">
    <property type="entry name" value="GPCR_Rhodpsn"/>
</dbReference>
<keyword evidence="5 8" id="KW-0472">Membrane</keyword>